<protein>
    <submittedName>
        <fullName evidence="1">Uncharacterized protein</fullName>
    </submittedName>
</protein>
<organism evidence="1 2">
    <name type="scientific">Phoxinus phoxinus</name>
    <name type="common">Eurasian minnow</name>
    <dbReference type="NCBI Taxonomy" id="58324"/>
    <lineage>
        <taxon>Eukaryota</taxon>
        <taxon>Metazoa</taxon>
        <taxon>Chordata</taxon>
        <taxon>Craniata</taxon>
        <taxon>Vertebrata</taxon>
        <taxon>Euteleostomi</taxon>
        <taxon>Actinopterygii</taxon>
        <taxon>Neopterygii</taxon>
        <taxon>Teleostei</taxon>
        <taxon>Ostariophysi</taxon>
        <taxon>Cypriniformes</taxon>
        <taxon>Leuciscidae</taxon>
        <taxon>Phoxininae</taxon>
        <taxon>Phoxinus</taxon>
    </lineage>
</organism>
<dbReference type="EMBL" id="JAYKXH010000015">
    <property type="protein sequence ID" value="KAK7143828.1"/>
    <property type="molecule type" value="Genomic_DNA"/>
</dbReference>
<dbReference type="AlphaFoldDB" id="A0AAN9CQW7"/>
<comment type="caution">
    <text evidence="1">The sequence shown here is derived from an EMBL/GenBank/DDBJ whole genome shotgun (WGS) entry which is preliminary data.</text>
</comment>
<evidence type="ECO:0000313" key="1">
    <source>
        <dbReference type="EMBL" id="KAK7143828.1"/>
    </source>
</evidence>
<name>A0AAN9CQW7_9TELE</name>
<dbReference type="Proteomes" id="UP001364617">
    <property type="component" value="Unassembled WGS sequence"/>
</dbReference>
<proteinExistence type="predicted"/>
<reference evidence="1 2" key="1">
    <citation type="submission" date="2024-02" db="EMBL/GenBank/DDBJ databases">
        <title>Chromosome-level genome assembly of the Eurasian Minnow (Phoxinus phoxinus).</title>
        <authorList>
            <person name="Oriowo T.O."/>
            <person name="Martin S."/>
            <person name="Stange M."/>
            <person name="Chrysostomakis Y."/>
            <person name="Brown T."/>
            <person name="Winkler S."/>
            <person name="Kukowka S."/>
            <person name="Myers E.W."/>
            <person name="Bohne A."/>
        </authorList>
    </citation>
    <scope>NUCLEOTIDE SEQUENCE [LARGE SCALE GENOMIC DNA]</scope>
    <source>
        <strain evidence="1">ZFMK-TIS-60720</strain>
        <tissue evidence="1">Whole Organism</tissue>
    </source>
</reference>
<keyword evidence="2" id="KW-1185">Reference proteome</keyword>
<gene>
    <name evidence="1" type="ORF">R3I93_014862</name>
</gene>
<sequence>MGSKCCHPLQSKVRQIKTPVQSVENPKGTGGVILYDLETIAINKPHLMAVPDHRALIRGKSSVRPF</sequence>
<accession>A0AAN9CQW7</accession>
<evidence type="ECO:0000313" key="2">
    <source>
        <dbReference type="Proteomes" id="UP001364617"/>
    </source>
</evidence>